<accession>J4KP55</accession>
<gene>
    <name evidence="2" type="ORF">BBA_04157</name>
</gene>
<feature type="compositionally biased region" description="Polar residues" evidence="1">
    <location>
        <begin position="316"/>
        <end position="325"/>
    </location>
</feature>
<dbReference type="RefSeq" id="XP_008597476.1">
    <property type="nucleotide sequence ID" value="XM_008599254.1"/>
</dbReference>
<organism evidence="2 3">
    <name type="scientific">Beauveria bassiana (strain ARSEF 2860)</name>
    <name type="common">White muscardine disease fungus</name>
    <name type="synonym">Tritirachium shiotae</name>
    <dbReference type="NCBI Taxonomy" id="655819"/>
    <lineage>
        <taxon>Eukaryota</taxon>
        <taxon>Fungi</taxon>
        <taxon>Dikarya</taxon>
        <taxon>Ascomycota</taxon>
        <taxon>Pezizomycotina</taxon>
        <taxon>Sordariomycetes</taxon>
        <taxon>Hypocreomycetidae</taxon>
        <taxon>Hypocreales</taxon>
        <taxon>Cordycipitaceae</taxon>
        <taxon>Beauveria</taxon>
    </lineage>
</organism>
<feature type="compositionally biased region" description="Polar residues" evidence="1">
    <location>
        <begin position="199"/>
        <end position="216"/>
    </location>
</feature>
<feature type="region of interest" description="Disordered" evidence="1">
    <location>
        <begin position="199"/>
        <end position="370"/>
    </location>
</feature>
<sequence>MTPANKACGLSPLLPVPWAGLRAWLDDAERTQALTGGATTHLAHAQLLALSQLVPFGGDEPPLPKEDHVSKLMRMSSSLSSSTVLATVVGGASRGGEPPTTVAGTDPMEGVRFANGGDGGIEFIQSKQLEPPAFETGEPVDVPVKGAFQLRWHCTCVLPWCDQTFPKRENEKPPALFSSKKYAAMLAVAYLNSATKEMATSLTPRKTPQETTQLPRQQASQMPPPQLPPSQPAPTQLPQQPHSESVPAQQQQQHTCQCASRQPQQQQSLTLPTPVRPVTPTPASLHAPVPVAASSLATPPSTNPMRAKRPLDSPTAPGSDNGSPTKQRHCSPAAAAAPSPPPPSASPSATDADAAAMASPVSSAKGHRADAAAESSRLSAVLAKLCARLGASQPQYQITQNPDRPGFFSGFAKFSPGSRVPEGIAVVQDVLGKKQARIQIDAQVLAWMEKEEARRQKLVEGMLS</sequence>
<dbReference type="OrthoDB" id="5222339at2759"/>
<reference evidence="2 3" key="1">
    <citation type="journal article" date="2012" name="Sci. Rep.">
        <title>Genomic perspectives on the evolution of fungal entomopathogenicity in Beauveria bassiana.</title>
        <authorList>
            <person name="Xiao G."/>
            <person name="Ying S.H."/>
            <person name="Zheng P."/>
            <person name="Wang Z.L."/>
            <person name="Zhang S."/>
            <person name="Xie X.Q."/>
            <person name="Shang Y."/>
            <person name="St Leger R.J."/>
            <person name="Zhao G.P."/>
            <person name="Wang C."/>
            <person name="Feng M.G."/>
        </authorList>
    </citation>
    <scope>NUCLEOTIDE SEQUENCE [LARGE SCALE GENOMIC DNA]</scope>
    <source>
        <strain evidence="2 3">ARSEF 2860</strain>
    </source>
</reference>
<dbReference type="HOGENOM" id="CLU_053554_1_0_1"/>
<name>J4KP55_BEAB2</name>
<evidence type="ECO:0000313" key="2">
    <source>
        <dbReference type="EMBL" id="EJP66864.1"/>
    </source>
</evidence>
<feature type="compositionally biased region" description="Pro residues" evidence="1">
    <location>
        <begin position="222"/>
        <end position="232"/>
    </location>
</feature>
<dbReference type="AlphaFoldDB" id="J4KP55"/>
<dbReference type="InParanoid" id="J4KP55"/>
<protein>
    <submittedName>
        <fullName evidence="2">Uncharacterized protein</fullName>
    </submittedName>
</protein>
<feature type="compositionally biased region" description="Low complexity" evidence="1">
    <location>
        <begin position="249"/>
        <end position="273"/>
    </location>
</feature>
<dbReference type="EMBL" id="JH725158">
    <property type="protein sequence ID" value="EJP66864.1"/>
    <property type="molecule type" value="Genomic_DNA"/>
</dbReference>
<feature type="compositionally biased region" description="Polar residues" evidence="1">
    <location>
        <begin position="295"/>
        <end position="304"/>
    </location>
</feature>
<evidence type="ECO:0000313" key="3">
    <source>
        <dbReference type="Proteomes" id="UP000002762"/>
    </source>
</evidence>
<evidence type="ECO:0000256" key="1">
    <source>
        <dbReference type="SAM" id="MobiDB-lite"/>
    </source>
</evidence>
<dbReference type="GeneID" id="19887169"/>
<proteinExistence type="predicted"/>
<keyword evidence="3" id="KW-1185">Reference proteome</keyword>
<dbReference type="Proteomes" id="UP000002762">
    <property type="component" value="Unassembled WGS sequence"/>
</dbReference>
<feature type="compositionally biased region" description="Low complexity" evidence="1">
    <location>
        <begin position="346"/>
        <end position="364"/>
    </location>
</feature>